<dbReference type="OrthoDB" id="6079484at2759"/>
<protein>
    <submittedName>
        <fullName evidence="1">Putative transposable element</fullName>
    </submittedName>
</protein>
<dbReference type="EMBL" id="LGUB01000658">
    <property type="protein sequence ID" value="KRH92817.1"/>
    <property type="molecule type" value="Genomic_DNA"/>
</dbReference>
<accession>A0A0R0M1C6</accession>
<dbReference type="Gene3D" id="2.40.70.10">
    <property type="entry name" value="Acid Proteases"/>
    <property type="match status" value="1"/>
</dbReference>
<evidence type="ECO:0000313" key="1">
    <source>
        <dbReference type="EMBL" id="KRH92817.1"/>
    </source>
</evidence>
<proteinExistence type="predicted"/>
<evidence type="ECO:0000313" key="2">
    <source>
        <dbReference type="Proteomes" id="UP000051530"/>
    </source>
</evidence>
<dbReference type="VEuPathDB" id="MicrosporidiaDB:M153_2633000691"/>
<dbReference type="CDD" id="cd00303">
    <property type="entry name" value="retropepsin_like"/>
    <property type="match status" value="1"/>
</dbReference>
<sequence length="230" mass="26093">MGNHSTEECSKYNKNHYKDKSNNLMIRENADTSIFIPSKINSRDANILIDTGSVFNMMSLKQSQLFGLSLQPLEKKVQLLVANGQYTQVTQKADTQISFDGGKSDILITFHVVDEFVDDVIIGLKFLQQHDAKLLLKKRSLEIADQSIIFSDKIDNDNPDFDLTDKIWSFKTVAELQSMLDEHINNNGEIGLIKGVEHEIVLTKPSEQLKIFAKPYQIPMSQYKEVKGIV</sequence>
<dbReference type="Proteomes" id="UP000051530">
    <property type="component" value="Unassembled WGS sequence"/>
</dbReference>
<dbReference type="SUPFAM" id="SSF50630">
    <property type="entry name" value="Acid proteases"/>
    <property type="match status" value="1"/>
</dbReference>
<dbReference type="InterPro" id="IPR021109">
    <property type="entry name" value="Peptidase_aspartic_dom_sf"/>
</dbReference>
<reference evidence="1 2" key="1">
    <citation type="submission" date="2015-07" db="EMBL/GenBank/DDBJ databases">
        <title>The genome of Pseudoloma neurophilia, a relevant intracellular parasite of the zebrafish.</title>
        <authorList>
            <person name="Ndikumana S."/>
            <person name="Pelin A."/>
            <person name="Sanders J."/>
            <person name="Corradi N."/>
        </authorList>
    </citation>
    <scope>NUCLEOTIDE SEQUENCE [LARGE SCALE GENOMIC DNA]</scope>
    <source>
        <strain evidence="1 2">MK1</strain>
    </source>
</reference>
<organism evidence="1 2">
    <name type="scientific">Pseudoloma neurophilia</name>
    <dbReference type="NCBI Taxonomy" id="146866"/>
    <lineage>
        <taxon>Eukaryota</taxon>
        <taxon>Fungi</taxon>
        <taxon>Fungi incertae sedis</taxon>
        <taxon>Microsporidia</taxon>
        <taxon>Pseudoloma</taxon>
    </lineage>
</organism>
<dbReference type="AlphaFoldDB" id="A0A0R0M1C6"/>
<gene>
    <name evidence="1" type="ORF">M153_2633000691</name>
</gene>
<name>A0A0R0M1C6_9MICR</name>
<keyword evidence="2" id="KW-1185">Reference proteome</keyword>
<dbReference type="Pfam" id="PF13975">
    <property type="entry name" value="gag-asp_proteas"/>
    <property type="match status" value="1"/>
</dbReference>
<feature type="non-terminal residue" evidence="1">
    <location>
        <position position="230"/>
    </location>
</feature>
<comment type="caution">
    <text evidence="1">The sequence shown here is derived from an EMBL/GenBank/DDBJ whole genome shotgun (WGS) entry which is preliminary data.</text>
</comment>